<keyword evidence="1" id="KW-0677">Repeat</keyword>
<gene>
    <name evidence="3" type="ORF">BDP27DRAFT_1184003</name>
</gene>
<keyword evidence="4" id="KW-1185">Reference proteome</keyword>
<dbReference type="AlphaFoldDB" id="A0A9P5PNJ1"/>
<accession>A0A9P5PNJ1</accession>
<dbReference type="OrthoDB" id="5106486at2759"/>
<evidence type="ECO:0000256" key="1">
    <source>
        <dbReference type="ARBA" id="ARBA00022737"/>
    </source>
</evidence>
<evidence type="ECO:0000259" key="2">
    <source>
        <dbReference type="Pfam" id="PF24883"/>
    </source>
</evidence>
<dbReference type="EMBL" id="JADNRY010000053">
    <property type="protein sequence ID" value="KAF9069179.1"/>
    <property type="molecule type" value="Genomic_DNA"/>
</dbReference>
<proteinExistence type="predicted"/>
<feature type="domain" description="Nephrocystin 3-like N-terminal" evidence="2">
    <location>
        <begin position="61"/>
        <end position="158"/>
    </location>
</feature>
<dbReference type="Proteomes" id="UP000772434">
    <property type="component" value="Unassembled WGS sequence"/>
</dbReference>
<name>A0A9P5PNJ1_9AGAR</name>
<evidence type="ECO:0000313" key="4">
    <source>
        <dbReference type="Proteomes" id="UP000772434"/>
    </source>
</evidence>
<reference evidence="3" key="1">
    <citation type="submission" date="2020-11" db="EMBL/GenBank/DDBJ databases">
        <authorList>
            <consortium name="DOE Joint Genome Institute"/>
            <person name="Ahrendt S."/>
            <person name="Riley R."/>
            <person name="Andreopoulos W."/>
            <person name="Labutti K."/>
            <person name="Pangilinan J."/>
            <person name="Ruiz-Duenas F.J."/>
            <person name="Barrasa J.M."/>
            <person name="Sanchez-Garcia M."/>
            <person name="Camarero S."/>
            <person name="Miyauchi S."/>
            <person name="Serrano A."/>
            <person name="Linde D."/>
            <person name="Babiker R."/>
            <person name="Drula E."/>
            <person name="Ayuso-Fernandez I."/>
            <person name="Pacheco R."/>
            <person name="Padilla G."/>
            <person name="Ferreira P."/>
            <person name="Barriuso J."/>
            <person name="Kellner H."/>
            <person name="Castanera R."/>
            <person name="Alfaro M."/>
            <person name="Ramirez L."/>
            <person name="Pisabarro A.G."/>
            <person name="Kuo A."/>
            <person name="Tritt A."/>
            <person name="Lipzen A."/>
            <person name="He G."/>
            <person name="Yan M."/>
            <person name="Ng V."/>
            <person name="Cullen D."/>
            <person name="Martin F."/>
            <person name="Rosso M.-N."/>
            <person name="Henrissat B."/>
            <person name="Hibbett D."/>
            <person name="Martinez A.T."/>
            <person name="Grigoriev I.V."/>
        </authorList>
    </citation>
    <scope>NUCLEOTIDE SEQUENCE</scope>
    <source>
        <strain evidence="3">AH 40177</strain>
    </source>
</reference>
<protein>
    <recommendedName>
        <fullName evidence="2">Nephrocystin 3-like N-terminal domain-containing protein</fullName>
    </recommendedName>
</protein>
<dbReference type="Pfam" id="PF24883">
    <property type="entry name" value="NPHP3_N"/>
    <property type="match status" value="1"/>
</dbReference>
<comment type="caution">
    <text evidence="3">The sequence shown here is derived from an EMBL/GenBank/DDBJ whole genome shotgun (WGS) entry which is preliminary data.</text>
</comment>
<dbReference type="InterPro" id="IPR027417">
    <property type="entry name" value="P-loop_NTPase"/>
</dbReference>
<dbReference type="Gene3D" id="3.40.50.300">
    <property type="entry name" value="P-loop containing nucleotide triphosphate hydrolases"/>
    <property type="match status" value="1"/>
</dbReference>
<feature type="non-terminal residue" evidence="3">
    <location>
        <position position="1"/>
    </location>
</feature>
<sequence>MFSRSHDFVVDRGTFNYAGRDVNISMNEGERGLHILYGHTSPSAVFNAEARFPAPLCHPGTREDILRELKDWVKQDAPQVFPNDSSICWLYGPAGAGKSAIAQTVAEACANDRILAGSFFFWRSDSSRNNPARLFTTLAFQIATAMPELRSIINSVIMKNPNLL</sequence>
<dbReference type="SUPFAM" id="SSF52540">
    <property type="entry name" value="P-loop containing nucleoside triphosphate hydrolases"/>
    <property type="match status" value="1"/>
</dbReference>
<organism evidence="3 4">
    <name type="scientific">Rhodocollybia butyracea</name>
    <dbReference type="NCBI Taxonomy" id="206335"/>
    <lineage>
        <taxon>Eukaryota</taxon>
        <taxon>Fungi</taxon>
        <taxon>Dikarya</taxon>
        <taxon>Basidiomycota</taxon>
        <taxon>Agaricomycotina</taxon>
        <taxon>Agaricomycetes</taxon>
        <taxon>Agaricomycetidae</taxon>
        <taxon>Agaricales</taxon>
        <taxon>Marasmiineae</taxon>
        <taxon>Omphalotaceae</taxon>
        <taxon>Rhodocollybia</taxon>
    </lineage>
</organism>
<evidence type="ECO:0000313" key="3">
    <source>
        <dbReference type="EMBL" id="KAF9069179.1"/>
    </source>
</evidence>
<dbReference type="InterPro" id="IPR056884">
    <property type="entry name" value="NPHP3-like_N"/>
</dbReference>